<sequence length="69" mass="7123">MATILSPTGVAAFRSADGPYGEQVRNHLIDLGLALAVAGLLVYSGLNGIQHPPLWPLAVAIVFVARATA</sequence>
<keyword evidence="2" id="KW-1185">Reference proteome</keyword>
<proteinExistence type="predicted"/>
<reference evidence="1 2" key="1">
    <citation type="submission" date="2018-09" db="EMBL/GenBank/DDBJ databases">
        <title>YIM PH 21725 draft genome.</title>
        <authorList>
            <person name="Miao C."/>
        </authorList>
    </citation>
    <scope>NUCLEOTIDE SEQUENCE [LARGE SCALE GENOMIC DNA]</scope>
    <source>
        <strain evidence="2">YIM PH21725</strain>
    </source>
</reference>
<gene>
    <name evidence="1" type="ORF">D5S19_10955</name>
</gene>
<dbReference type="Proteomes" id="UP000285112">
    <property type="component" value="Unassembled WGS sequence"/>
</dbReference>
<organism evidence="1 2">
    <name type="scientific">Amycolatopsis panacis</name>
    <dbReference type="NCBI Taxonomy" id="2340917"/>
    <lineage>
        <taxon>Bacteria</taxon>
        <taxon>Bacillati</taxon>
        <taxon>Actinomycetota</taxon>
        <taxon>Actinomycetes</taxon>
        <taxon>Pseudonocardiales</taxon>
        <taxon>Pseudonocardiaceae</taxon>
        <taxon>Amycolatopsis</taxon>
    </lineage>
</organism>
<dbReference type="RefSeq" id="WP_147397367.1">
    <property type="nucleotide sequence ID" value="NZ_QZFV01000071.1"/>
</dbReference>
<comment type="caution">
    <text evidence="1">The sequence shown here is derived from an EMBL/GenBank/DDBJ whole genome shotgun (WGS) entry which is preliminary data.</text>
</comment>
<dbReference type="EMBL" id="QZFV01000071">
    <property type="protein sequence ID" value="RJQ86834.1"/>
    <property type="molecule type" value="Genomic_DNA"/>
</dbReference>
<protein>
    <submittedName>
        <fullName evidence="1">Uncharacterized protein</fullName>
    </submittedName>
</protein>
<dbReference type="AlphaFoldDB" id="A0A419I6D3"/>
<evidence type="ECO:0000313" key="1">
    <source>
        <dbReference type="EMBL" id="RJQ86834.1"/>
    </source>
</evidence>
<accession>A0A419I6D3</accession>
<evidence type="ECO:0000313" key="2">
    <source>
        <dbReference type="Proteomes" id="UP000285112"/>
    </source>
</evidence>
<name>A0A419I6D3_9PSEU</name>